<dbReference type="RefSeq" id="WP_379044928.1">
    <property type="nucleotide sequence ID" value="NZ_JBHULZ010000023.1"/>
</dbReference>
<reference evidence="2" key="1">
    <citation type="journal article" date="2019" name="Int. J. Syst. Evol. Microbiol.">
        <title>The Global Catalogue of Microorganisms (GCM) 10K type strain sequencing project: providing services to taxonomists for standard genome sequencing and annotation.</title>
        <authorList>
            <consortium name="The Broad Institute Genomics Platform"/>
            <consortium name="The Broad Institute Genome Sequencing Center for Infectious Disease"/>
            <person name="Wu L."/>
            <person name="Ma J."/>
        </authorList>
    </citation>
    <scope>NUCLEOTIDE SEQUENCE [LARGE SCALE GENOMIC DNA]</scope>
    <source>
        <strain evidence="2">KCTC 42255</strain>
    </source>
</reference>
<evidence type="ECO:0000313" key="1">
    <source>
        <dbReference type="EMBL" id="MFD2697308.1"/>
    </source>
</evidence>
<proteinExistence type="predicted"/>
<dbReference type="EMBL" id="JBHULZ010000023">
    <property type="protein sequence ID" value="MFD2697308.1"/>
    <property type="molecule type" value="Genomic_DNA"/>
</dbReference>
<evidence type="ECO:0000313" key="2">
    <source>
        <dbReference type="Proteomes" id="UP001597357"/>
    </source>
</evidence>
<dbReference type="PROSITE" id="PS51257">
    <property type="entry name" value="PROKAR_LIPOPROTEIN"/>
    <property type="match status" value="1"/>
</dbReference>
<keyword evidence="2" id="KW-1185">Reference proteome</keyword>
<dbReference type="Proteomes" id="UP001597357">
    <property type="component" value="Unassembled WGS sequence"/>
</dbReference>
<comment type="caution">
    <text evidence="1">The sequence shown here is derived from an EMBL/GenBank/DDBJ whole genome shotgun (WGS) entry which is preliminary data.</text>
</comment>
<protein>
    <submittedName>
        <fullName evidence="1">DUF4249 family protein</fullName>
    </submittedName>
</protein>
<accession>A0ABW5SC36</accession>
<dbReference type="Pfam" id="PF14054">
    <property type="entry name" value="DUF4249"/>
    <property type="match status" value="1"/>
</dbReference>
<dbReference type="InterPro" id="IPR025345">
    <property type="entry name" value="DUF4249"/>
</dbReference>
<gene>
    <name evidence="1" type="ORF">ACFSQ0_04830</name>
</gene>
<sequence>MSLKNILLIALPLLFISCEDVVDLELPKAKQELVIEANAIQYANKASGTLRVKLSLTNNFYDELTIPVNNADIILQVNNSAQKVPFKNDGLYSLPISFYENTEYELTVNYKEQTYSARTKLFKTVPIDSIQLTERSFSDDNSALNAFFTDPDTAGDCYLFLTSATNQLNEVSVTDDELFNGNTTAVFYSEELKPKDTVTFKIQGISQDYKRFLNILLQQSNSGAGDNPFSSPPSKINGNFVNQDNPEKRALGFFSISQEYELDFIIPNE</sequence>
<organism evidence="1 2">
    <name type="scientific">Mesonia sediminis</name>
    <dbReference type="NCBI Taxonomy" id="1703946"/>
    <lineage>
        <taxon>Bacteria</taxon>
        <taxon>Pseudomonadati</taxon>
        <taxon>Bacteroidota</taxon>
        <taxon>Flavobacteriia</taxon>
        <taxon>Flavobacteriales</taxon>
        <taxon>Flavobacteriaceae</taxon>
        <taxon>Mesonia</taxon>
    </lineage>
</organism>
<name>A0ABW5SC36_9FLAO</name>